<name>A0A0V0Z654_9BILA</name>
<comment type="caution">
    <text evidence="1">The sequence shown here is derived from an EMBL/GenBank/DDBJ whole genome shotgun (WGS) entry which is preliminary data.</text>
</comment>
<proteinExistence type="predicted"/>
<dbReference type="EMBL" id="JYDQ01000383">
    <property type="protein sequence ID" value="KRY07956.1"/>
    <property type="molecule type" value="Genomic_DNA"/>
</dbReference>
<sequence length="59" mass="6838">MIAWHGIFQLLDGVSFSSRQPLFTNEIRPMKLAMRRARRTTLTLSRPVLPYGNTMFSEP</sequence>
<organism evidence="1 2">
    <name type="scientific">Trichinella patagoniensis</name>
    <dbReference type="NCBI Taxonomy" id="990121"/>
    <lineage>
        <taxon>Eukaryota</taxon>
        <taxon>Metazoa</taxon>
        <taxon>Ecdysozoa</taxon>
        <taxon>Nematoda</taxon>
        <taxon>Enoplea</taxon>
        <taxon>Dorylaimia</taxon>
        <taxon>Trichinellida</taxon>
        <taxon>Trichinellidae</taxon>
        <taxon>Trichinella</taxon>
    </lineage>
</organism>
<protein>
    <submittedName>
        <fullName evidence="1">Uncharacterized protein</fullName>
    </submittedName>
</protein>
<reference evidence="1 2" key="1">
    <citation type="submission" date="2015-01" db="EMBL/GenBank/DDBJ databases">
        <title>Evolution of Trichinella species and genotypes.</title>
        <authorList>
            <person name="Korhonen P.K."/>
            <person name="Edoardo P."/>
            <person name="Giuseppe L.R."/>
            <person name="Gasser R.B."/>
        </authorList>
    </citation>
    <scope>NUCLEOTIDE SEQUENCE [LARGE SCALE GENOMIC DNA]</scope>
    <source>
        <strain evidence="1">ISS2496</strain>
    </source>
</reference>
<keyword evidence="2" id="KW-1185">Reference proteome</keyword>
<gene>
    <name evidence="1" type="ORF">T12_774</name>
</gene>
<dbReference type="AlphaFoldDB" id="A0A0V0Z654"/>
<evidence type="ECO:0000313" key="2">
    <source>
        <dbReference type="Proteomes" id="UP000054783"/>
    </source>
</evidence>
<accession>A0A0V0Z654</accession>
<dbReference type="Proteomes" id="UP000054783">
    <property type="component" value="Unassembled WGS sequence"/>
</dbReference>
<evidence type="ECO:0000313" key="1">
    <source>
        <dbReference type="EMBL" id="KRY07956.1"/>
    </source>
</evidence>